<reference evidence="3 4" key="1">
    <citation type="submission" date="2016-10" db="EMBL/GenBank/DDBJ databases">
        <authorList>
            <person name="Varghese N."/>
            <person name="Submissions S."/>
        </authorList>
    </citation>
    <scope>NUCLEOTIDE SEQUENCE [LARGE SCALE GENOMIC DNA]</scope>
    <source>
        <strain evidence="3 4">PDC82</strain>
    </source>
</reference>
<dbReference type="PANTHER" id="PTHR35342">
    <property type="entry name" value="TRICARBOXYLIC TRANSPORT PROTEIN"/>
    <property type="match status" value="1"/>
</dbReference>
<feature type="transmembrane region" description="Helical" evidence="1">
    <location>
        <begin position="62"/>
        <end position="88"/>
    </location>
</feature>
<evidence type="ECO:0000256" key="1">
    <source>
        <dbReference type="SAM" id="Phobius"/>
    </source>
</evidence>
<feature type="transmembrane region" description="Helical" evidence="1">
    <location>
        <begin position="141"/>
        <end position="163"/>
    </location>
</feature>
<organism evidence="3 4">
    <name type="scientific">Agrobacterium fabrum</name>
    <dbReference type="NCBI Taxonomy" id="1176649"/>
    <lineage>
        <taxon>Bacteria</taxon>
        <taxon>Pseudomonadati</taxon>
        <taxon>Pseudomonadota</taxon>
        <taxon>Alphaproteobacteria</taxon>
        <taxon>Hyphomicrobiales</taxon>
        <taxon>Rhizobiaceae</taxon>
        <taxon>Rhizobium/Agrobacterium group</taxon>
        <taxon>Agrobacterium</taxon>
        <taxon>Agrobacterium tumefaciens complex</taxon>
    </lineage>
</organism>
<keyword evidence="1" id="KW-0812">Transmembrane</keyword>
<proteinExistence type="predicted"/>
<name>A0A7Z7BRV7_9HYPH</name>
<feature type="transmembrane region" description="Helical" evidence="1">
    <location>
        <begin position="20"/>
        <end position="41"/>
    </location>
</feature>
<accession>A0A7Z7BRV7</accession>
<keyword evidence="1" id="KW-0472">Membrane</keyword>
<dbReference type="InterPro" id="IPR002823">
    <property type="entry name" value="DUF112_TM"/>
</dbReference>
<feature type="transmembrane region" description="Helical" evidence="1">
    <location>
        <begin position="359"/>
        <end position="382"/>
    </location>
</feature>
<dbReference type="Pfam" id="PF01970">
    <property type="entry name" value="TctA"/>
    <property type="match status" value="1"/>
</dbReference>
<evidence type="ECO:0000313" key="3">
    <source>
        <dbReference type="EMBL" id="SDK34052.1"/>
    </source>
</evidence>
<dbReference type="AlphaFoldDB" id="A0A7Z7BRV7"/>
<dbReference type="PANTHER" id="PTHR35342:SF5">
    <property type="entry name" value="TRICARBOXYLIC TRANSPORT PROTEIN"/>
    <property type="match status" value="1"/>
</dbReference>
<protein>
    <submittedName>
        <fullName evidence="3">Putative tricarboxylic transport membrane protein</fullName>
    </submittedName>
</protein>
<feature type="transmembrane region" description="Helical" evidence="1">
    <location>
        <begin position="264"/>
        <end position="286"/>
    </location>
</feature>
<feature type="transmembrane region" description="Helical" evidence="1">
    <location>
        <begin position="169"/>
        <end position="188"/>
    </location>
</feature>
<evidence type="ECO:0000313" key="4">
    <source>
        <dbReference type="Proteomes" id="UP000198917"/>
    </source>
</evidence>
<evidence type="ECO:0000259" key="2">
    <source>
        <dbReference type="Pfam" id="PF01970"/>
    </source>
</evidence>
<keyword evidence="1" id="KW-1133">Transmembrane helix</keyword>
<sequence>MTMDALTNLFYGFAVAIEPWNLCIALIGVVVGTAVGVLPGLGPTATVSLLLPISVSLNQTSAIILLAAIYYGAMYGGSITSILIRVPGEAASAVTSLDGYAMTKQGRAGVALGISAFGSFIAGLVATFGIVFLGPSFADKALAFGPIEKTGLVLFGLTLAASVGSGSKVRAWAMVGLGLLLSTVGVDLMSGEERFTFGSVNMRDGIDIAVLAMGLFGVSEVLSAAERKEPVDATPIPSYGLRDLLPGRADWKASGWPIARGTTLGFLLGLLPGGGALISSFASYVMEKKLARNPERFGRGAIEGVAGPESANNAAAQASFVPLLCLGIPPNAVIGVIMGALLMQGVTPGPELIVQHPDLFWGVIASMLIGNAMLLILNIPLVRFFVMLLRVPQAYMTPCIMLFCTIGAFSINNSMFDVGVMIASGFGAYALRKAGFDLAPLLLAFLLGSLLEQNVEQSLIIATGDYTAFLRSPISLGFLIMAAAAVLVPIFASIARGIGRKTAAQSVQQ</sequence>
<feature type="transmembrane region" description="Helical" evidence="1">
    <location>
        <begin position="394"/>
        <end position="411"/>
    </location>
</feature>
<feature type="transmembrane region" description="Helical" evidence="1">
    <location>
        <begin position="320"/>
        <end position="347"/>
    </location>
</feature>
<feature type="domain" description="DUF112" evidence="2">
    <location>
        <begin position="22"/>
        <end position="443"/>
    </location>
</feature>
<comment type="caution">
    <text evidence="3">The sequence shown here is derived from an EMBL/GenBank/DDBJ whole genome shotgun (WGS) entry which is preliminary data.</text>
</comment>
<feature type="transmembrane region" description="Helical" evidence="1">
    <location>
        <begin position="108"/>
        <end position="134"/>
    </location>
</feature>
<gene>
    <name evidence="3" type="ORF">SAMN05428983_4653</name>
</gene>
<dbReference type="EMBL" id="FNEW01000007">
    <property type="protein sequence ID" value="SDK34052.1"/>
    <property type="molecule type" value="Genomic_DNA"/>
</dbReference>
<dbReference type="Proteomes" id="UP000198917">
    <property type="component" value="Unassembled WGS sequence"/>
</dbReference>
<feature type="transmembrane region" description="Helical" evidence="1">
    <location>
        <begin position="474"/>
        <end position="495"/>
    </location>
</feature>